<dbReference type="EC" id="1.13.11.18" evidence="13"/>
<evidence type="ECO:0000256" key="6">
    <source>
        <dbReference type="ARBA" id="ARBA00022964"/>
    </source>
</evidence>
<dbReference type="CDD" id="cd07724">
    <property type="entry name" value="POD-like_MBL-fold"/>
    <property type="match status" value="1"/>
</dbReference>
<evidence type="ECO:0000313" key="17">
    <source>
        <dbReference type="EnsemblMetazoa" id="XP_022671319"/>
    </source>
</evidence>
<comment type="subcellular location">
    <subcellularLocation>
        <location evidence="2">Mitochondrion</location>
    </subcellularLocation>
</comment>
<dbReference type="AlphaFoldDB" id="A0A7M7KV78"/>
<dbReference type="FunCoup" id="A0A7M7KV78">
    <property type="interactions" value="718"/>
</dbReference>
<dbReference type="RefSeq" id="XP_022671319.1">
    <property type="nucleotide sequence ID" value="XM_022815584.1"/>
</dbReference>
<dbReference type="EnsemblMetazoa" id="XM_022815584">
    <property type="protein sequence ID" value="XP_022671319"/>
    <property type="gene ID" value="LOC111254593"/>
</dbReference>
<keyword evidence="18" id="KW-1185">Reference proteome</keyword>
<reference evidence="17" key="1">
    <citation type="submission" date="2021-01" db="UniProtKB">
        <authorList>
            <consortium name="EnsemblMetazoa"/>
        </authorList>
    </citation>
    <scope>IDENTIFICATION</scope>
</reference>
<dbReference type="GO" id="GO:0005739">
    <property type="term" value="C:mitochondrion"/>
    <property type="evidence" value="ECO:0007669"/>
    <property type="project" value="UniProtKB-SubCell"/>
</dbReference>
<dbReference type="KEGG" id="vde:111254593"/>
<proteinExistence type="inferred from homology"/>
<comment type="cofactor">
    <cofactor evidence="1">
        <name>Fe(2+)</name>
        <dbReference type="ChEBI" id="CHEBI:29033"/>
    </cofactor>
</comment>
<evidence type="ECO:0000256" key="9">
    <source>
        <dbReference type="ARBA" id="ARBA00023004"/>
    </source>
</evidence>
<dbReference type="GO" id="GO:0006749">
    <property type="term" value="P:glutathione metabolic process"/>
    <property type="evidence" value="ECO:0007669"/>
    <property type="project" value="InterPro"/>
</dbReference>
<feature type="domain" description="Metallo-beta-lactamase" evidence="16">
    <location>
        <begin position="188"/>
        <end position="350"/>
    </location>
</feature>
<evidence type="ECO:0000256" key="10">
    <source>
        <dbReference type="ARBA" id="ARBA00023128"/>
    </source>
</evidence>
<dbReference type="FunFam" id="3.60.15.10:FF:000013">
    <property type="entry name" value="Persulfide dioxygenase ETHE1, mitochondrial"/>
    <property type="match status" value="1"/>
</dbReference>
<keyword evidence="4" id="KW-0479">Metal-binding</keyword>
<dbReference type="InterPro" id="IPR001279">
    <property type="entry name" value="Metallo-B-lactamas"/>
</dbReference>
<dbReference type="PANTHER" id="PTHR43084:SF1">
    <property type="entry name" value="PERSULFIDE DIOXYGENASE ETHE1, MITOCHONDRIAL"/>
    <property type="match status" value="1"/>
</dbReference>
<dbReference type="GeneID" id="111254593"/>
<dbReference type="GO" id="GO:0031123">
    <property type="term" value="P:RNA 3'-end processing"/>
    <property type="evidence" value="ECO:0007669"/>
    <property type="project" value="UniProtKB-ARBA"/>
</dbReference>
<evidence type="ECO:0000259" key="16">
    <source>
        <dbReference type="SMART" id="SM00849"/>
    </source>
</evidence>
<dbReference type="GO" id="GO:0050313">
    <property type="term" value="F:sulfur dioxygenase activity"/>
    <property type="evidence" value="ECO:0007669"/>
    <property type="project" value="UniProtKB-EC"/>
</dbReference>
<dbReference type="Proteomes" id="UP000594260">
    <property type="component" value="Unplaced"/>
</dbReference>
<keyword evidence="7" id="KW-0007">Acetylation</keyword>
<keyword evidence="8" id="KW-0560">Oxidoreductase</keyword>
<keyword evidence="10" id="KW-0496">Mitochondrion</keyword>
<evidence type="ECO:0000256" key="3">
    <source>
        <dbReference type="ARBA" id="ARBA00006759"/>
    </source>
</evidence>
<evidence type="ECO:0000256" key="15">
    <source>
        <dbReference type="ARBA" id="ARBA00077964"/>
    </source>
</evidence>
<evidence type="ECO:0000256" key="12">
    <source>
        <dbReference type="ARBA" id="ARBA00065219"/>
    </source>
</evidence>
<evidence type="ECO:0000256" key="14">
    <source>
        <dbReference type="ARBA" id="ARBA00067300"/>
    </source>
</evidence>
<dbReference type="PANTHER" id="PTHR43084">
    <property type="entry name" value="PERSULFIDE DIOXYGENASE ETHE1"/>
    <property type="match status" value="1"/>
</dbReference>
<evidence type="ECO:0000256" key="8">
    <source>
        <dbReference type="ARBA" id="ARBA00023002"/>
    </source>
</evidence>
<dbReference type="InParanoid" id="A0A7M7KV78"/>
<evidence type="ECO:0000256" key="13">
    <source>
        <dbReference type="ARBA" id="ARBA00066686"/>
    </source>
</evidence>
<evidence type="ECO:0000256" key="1">
    <source>
        <dbReference type="ARBA" id="ARBA00001954"/>
    </source>
</evidence>
<keyword evidence="9" id="KW-0408">Iron</keyword>
<keyword evidence="5" id="KW-0809">Transit peptide</keyword>
<name>A0A7M7KV78_VARDE</name>
<dbReference type="SMART" id="SM00849">
    <property type="entry name" value="Lactamase_B"/>
    <property type="match status" value="1"/>
</dbReference>
<comment type="catalytic activity">
    <reaction evidence="11">
        <text>S-sulfanylglutathione + O2 + H2O = sulfite + glutathione + 2 H(+)</text>
        <dbReference type="Rhea" id="RHEA:12981"/>
        <dbReference type="ChEBI" id="CHEBI:15377"/>
        <dbReference type="ChEBI" id="CHEBI:15378"/>
        <dbReference type="ChEBI" id="CHEBI:15379"/>
        <dbReference type="ChEBI" id="CHEBI:17359"/>
        <dbReference type="ChEBI" id="CHEBI:57925"/>
        <dbReference type="ChEBI" id="CHEBI:58905"/>
        <dbReference type="EC" id="1.13.11.18"/>
    </reaction>
</comment>
<dbReference type="OrthoDB" id="449487at2759"/>
<protein>
    <recommendedName>
        <fullName evidence="14">Persulfide dioxygenase ETHE1, mitochondrial</fullName>
        <ecNumber evidence="13">1.13.11.18</ecNumber>
    </recommendedName>
    <alternativeName>
        <fullName evidence="15">Sulfur dioxygenase ETHE1</fullName>
    </alternativeName>
</protein>
<dbReference type="InterPro" id="IPR036866">
    <property type="entry name" value="RibonucZ/Hydroxyglut_hydro"/>
</dbReference>
<dbReference type="GO" id="GO:0070813">
    <property type="term" value="P:hydrogen sulfide metabolic process"/>
    <property type="evidence" value="ECO:0007669"/>
    <property type="project" value="TreeGrafter"/>
</dbReference>
<accession>A0A7M7KV78</accession>
<dbReference type="InterPro" id="IPR044528">
    <property type="entry name" value="POD-like_MBL-fold"/>
</dbReference>
<dbReference type="InterPro" id="IPR051682">
    <property type="entry name" value="Mito_Persulfide_Diox"/>
</dbReference>
<keyword evidence="6" id="KW-0223">Dioxygenase</keyword>
<comment type="subunit">
    <text evidence="12">Homodimer. Monomer. Interacts with TST. May interact with RELA.</text>
</comment>
<dbReference type="GO" id="GO:0046872">
    <property type="term" value="F:metal ion binding"/>
    <property type="evidence" value="ECO:0007669"/>
    <property type="project" value="UniProtKB-KW"/>
</dbReference>
<sequence length="407" mass="45731">MLQAEWIILNGSSVRKPHLFTAAKKGGKHQRKLPFLGKAHTPRYIDVVPIVFVIVPPQLINTALKQCLNECSPLRDLGQFVVREVLLCQQNLACISVSEFHLALPPRRCLRHLVALQFRHHVNLHIVVRSRTMLLNRLHQLALLSVWQSRRAVSISQTNLLSTTTITAVPYNTCKRLLFRQLFDEKSSTYTYLLADKNVNEALLIDPVLEKVDRDLKLVNELGLKLKYVLNTHVHADHVTGSGLLKKRTPGLLSVISLSSGASADRHVSEGDEVAISEYLKLQVLATPGHTNGCLSYVDSNMGCVFTGDALLIRGCGRTDFQEGSPHLLYKSVHSKIFTLPEHYTVYPAHDYKGMTSSSIWEEKCYNPRLTKTLDEFVEIMNNLNLPYPRQIDTALPLNYACGIQGP</sequence>
<evidence type="ECO:0000256" key="2">
    <source>
        <dbReference type="ARBA" id="ARBA00004173"/>
    </source>
</evidence>
<evidence type="ECO:0000256" key="7">
    <source>
        <dbReference type="ARBA" id="ARBA00022990"/>
    </source>
</evidence>
<evidence type="ECO:0000256" key="4">
    <source>
        <dbReference type="ARBA" id="ARBA00022723"/>
    </source>
</evidence>
<dbReference type="Gene3D" id="3.60.15.10">
    <property type="entry name" value="Ribonuclease Z/Hydroxyacylglutathione hydrolase-like"/>
    <property type="match status" value="1"/>
</dbReference>
<dbReference type="SUPFAM" id="SSF56281">
    <property type="entry name" value="Metallo-hydrolase/oxidoreductase"/>
    <property type="match status" value="1"/>
</dbReference>
<organism evidence="17 18">
    <name type="scientific">Varroa destructor</name>
    <name type="common">Honeybee mite</name>
    <dbReference type="NCBI Taxonomy" id="109461"/>
    <lineage>
        <taxon>Eukaryota</taxon>
        <taxon>Metazoa</taxon>
        <taxon>Ecdysozoa</taxon>
        <taxon>Arthropoda</taxon>
        <taxon>Chelicerata</taxon>
        <taxon>Arachnida</taxon>
        <taxon>Acari</taxon>
        <taxon>Parasitiformes</taxon>
        <taxon>Mesostigmata</taxon>
        <taxon>Gamasina</taxon>
        <taxon>Dermanyssoidea</taxon>
        <taxon>Varroidae</taxon>
        <taxon>Varroa</taxon>
    </lineage>
</organism>
<evidence type="ECO:0000313" key="18">
    <source>
        <dbReference type="Proteomes" id="UP000594260"/>
    </source>
</evidence>
<dbReference type="Pfam" id="PF00753">
    <property type="entry name" value="Lactamase_B"/>
    <property type="match status" value="1"/>
</dbReference>
<evidence type="ECO:0000256" key="5">
    <source>
        <dbReference type="ARBA" id="ARBA00022946"/>
    </source>
</evidence>
<evidence type="ECO:0000256" key="11">
    <source>
        <dbReference type="ARBA" id="ARBA00050990"/>
    </source>
</evidence>
<comment type="similarity">
    <text evidence="3">Belongs to the metallo-beta-lactamase superfamily. Glyoxalase II family.</text>
</comment>